<dbReference type="Pfam" id="PF01068">
    <property type="entry name" value="DNA_ligase_A_M"/>
    <property type="match status" value="1"/>
</dbReference>
<dbReference type="InterPro" id="IPR012340">
    <property type="entry name" value="NA-bd_OB-fold"/>
</dbReference>
<dbReference type="NCBIfam" id="NF006078">
    <property type="entry name" value="PRK08224.1"/>
    <property type="match status" value="1"/>
</dbReference>
<dbReference type="SUPFAM" id="SSF56091">
    <property type="entry name" value="DNA ligase/mRNA capping enzyme, catalytic domain"/>
    <property type="match status" value="1"/>
</dbReference>
<evidence type="ECO:0000256" key="1">
    <source>
        <dbReference type="ARBA" id="ARBA00007572"/>
    </source>
</evidence>
<name>A0A934X853_9MICO</name>
<dbReference type="InterPro" id="IPR050191">
    <property type="entry name" value="ATP-dep_DNA_ligase"/>
</dbReference>
<evidence type="ECO:0000259" key="5">
    <source>
        <dbReference type="PROSITE" id="PS50160"/>
    </source>
</evidence>
<dbReference type="SUPFAM" id="SSF50249">
    <property type="entry name" value="Nucleic acid-binding proteins"/>
    <property type="match status" value="1"/>
</dbReference>
<reference evidence="6 7" key="1">
    <citation type="submission" date="2020-10" db="EMBL/GenBank/DDBJ databases">
        <title>Connecting structure to function with the recovery of over 1000 high-quality activated sludge metagenome-assembled genomes encoding full-length rRNA genes using long-read sequencing.</title>
        <authorList>
            <person name="Singleton C.M."/>
            <person name="Petriglieri F."/>
            <person name="Kristensen J.M."/>
            <person name="Kirkegaard R.H."/>
            <person name="Michaelsen T.Y."/>
            <person name="Andersen M.H."/>
            <person name="Karst S.M."/>
            <person name="Dueholm M.S."/>
            <person name="Nielsen P.H."/>
            <person name="Albertsen M."/>
        </authorList>
    </citation>
    <scope>NUCLEOTIDE SEQUENCE [LARGE SCALE GENOMIC DNA]</scope>
    <source>
        <strain evidence="6">AalE_18-Q3-R2-46_BAT3C.188</strain>
    </source>
</reference>
<dbReference type="InterPro" id="IPR016059">
    <property type="entry name" value="DNA_ligase_ATP-dep_CS"/>
</dbReference>
<organism evidence="6 7">
    <name type="scientific">Candidatus Phosphoribacter hodrii</name>
    <dbReference type="NCBI Taxonomy" id="2953743"/>
    <lineage>
        <taxon>Bacteria</taxon>
        <taxon>Bacillati</taxon>
        <taxon>Actinomycetota</taxon>
        <taxon>Actinomycetes</taxon>
        <taxon>Micrococcales</taxon>
        <taxon>Dermatophilaceae</taxon>
        <taxon>Candidatus Phosphoribacter</taxon>
    </lineage>
</organism>
<dbReference type="PROSITE" id="PS50160">
    <property type="entry name" value="DNA_LIGASE_A3"/>
    <property type="match status" value="1"/>
</dbReference>
<comment type="catalytic activity">
    <reaction evidence="4">
        <text>ATP + (deoxyribonucleotide)n-3'-hydroxyl + 5'-phospho-(deoxyribonucleotide)m = (deoxyribonucleotide)n+m + AMP + diphosphate.</text>
        <dbReference type="EC" id="6.5.1.1"/>
    </reaction>
</comment>
<dbReference type="CDD" id="cd07970">
    <property type="entry name" value="OBF_DNA_ligase_LigC"/>
    <property type="match status" value="1"/>
</dbReference>
<proteinExistence type="inferred from homology"/>
<keyword evidence="3 6" id="KW-0436">Ligase</keyword>
<evidence type="ECO:0000256" key="2">
    <source>
        <dbReference type="ARBA" id="ARBA00012727"/>
    </source>
</evidence>
<dbReference type="PROSITE" id="PS00697">
    <property type="entry name" value="DNA_LIGASE_A1"/>
    <property type="match status" value="1"/>
</dbReference>
<dbReference type="InterPro" id="IPR044119">
    <property type="entry name" value="Adenylation_LigC-like"/>
</dbReference>
<gene>
    <name evidence="6" type="ORF">IPF40_13615</name>
</gene>
<evidence type="ECO:0000313" key="6">
    <source>
        <dbReference type="EMBL" id="MBK6302023.1"/>
    </source>
</evidence>
<dbReference type="EC" id="6.5.1.1" evidence="2"/>
<dbReference type="GO" id="GO:0003910">
    <property type="term" value="F:DNA ligase (ATP) activity"/>
    <property type="evidence" value="ECO:0007669"/>
    <property type="project" value="UniProtKB-EC"/>
</dbReference>
<dbReference type="CDD" id="cd07905">
    <property type="entry name" value="Adenylation_DNA_ligase_LigC"/>
    <property type="match status" value="1"/>
</dbReference>
<dbReference type="InterPro" id="IPR012309">
    <property type="entry name" value="DNA_ligase_ATP-dep_C"/>
</dbReference>
<dbReference type="EMBL" id="JADIXZ010000006">
    <property type="protein sequence ID" value="MBK6302023.1"/>
    <property type="molecule type" value="Genomic_DNA"/>
</dbReference>
<dbReference type="Gene3D" id="2.40.50.140">
    <property type="entry name" value="Nucleic acid-binding proteins"/>
    <property type="match status" value="1"/>
</dbReference>
<dbReference type="GO" id="GO:0006281">
    <property type="term" value="P:DNA repair"/>
    <property type="evidence" value="ECO:0007669"/>
    <property type="project" value="InterPro"/>
</dbReference>
<dbReference type="PANTHER" id="PTHR45674:SF4">
    <property type="entry name" value="DNA LIGASE 1"/>
    <property type="match status" value="1"/>
</dbReference>
<evidence type="ECO:0000256" key="4">
    <source>
        <dbReference type="ARBA" id="ARBA00034003"/>
    </source>
</evidence>
<dbReference type="Pfam" id="PF04679">
    <property type="entry name" value="DNA_ligase_A_C"/>
    <property type="match status" value="1"/>
</dbReference>
<feature type="domain" description="ATP-dependent DNA ligase family profile" evidence="5">
    <location>
        <begin position="111"/>
        <end position="241"/>
    </location>
</feature>
<dbReference type="GO" id="GO:0006310">
    <property type="term" value="P:DNA recombination"/>
    <property type="evidence" value="ECO:0007669"/>
    <property type="project" value="InterPro"/>
</dbReference>
<comment type="similarity">
    <text evidence="1">Belongs to the ATP-dependent DNA ligase family.</text>
</comment>
<dbReference type="InterPro" id="IPR012310">
    <property type="entry name" value="DNA_ligase_ATP-dep_cent"/>
</dbReference>
<accession>A0A934X853</accession>
<dbReference type="AlphaFoldDB" id="A0A934X853"/>
<protein>
    <recommendedName>
        <fullName evidence="2">DNA ligase (ATP)</fullName>
        <ecNumber evidence="2">6.5.1.1</ecNumber>
    </recommendedName>
</protein>
<dbReference type="GO" id="GO:0005524">
    <property type="term" value="F:ATP binding"/>
    <property type="evidence" value="ECO:0007669"/>
    <property type="project" value="InterPro"/>
</dbReference>
<dbReference type="InterPro" id="IPR044117">
    <property type="entry name" value="OBF_LigC-like"/>
</dbReference>
<sequence length="353" mass="39289">MRQPIDLPVQPMLAKAVAEVPVGANLAYEPKWDGFRCIVQRDGDDIELASRGTKPLTRYFPEVVEHVRRLLPERCAVDTEIVVRSGGPGAERLDWERLSQRIHPAESRVRKLSVETPAELVCFDLLAEGDESLLGMPFGQRRARLEAALGHLADTDPIHLTRMTTDPAIARDWFERFEGAGLDGVVAKPLDAAYAPGKRTMLKVKHKRTADAVVFGYRVHTSGQGVGSLLLGLYGEWNGERLLIPVGGIAAFPMATRRALIDDFAPLVVLDDEGQARHAATERSRFSSNKDSSFVPVRPERVVEVAFDQMEGHRFRHAVTFLRWRPDRDPQSCELDQVDRAPAYDLGEVLTVG</sequence>
<dbReference type="Gene3D" id="3.30.470.30">
    <property type="entry name" value="DNA ligase/mRNA capping enzyme"/>
    <property type="match status" value="1"/>
</dbReference>
<dbReference type="Proteomes" id="UP000718281">
    <property type="component" value="Unassembled WGS sequence"/>
</dbReference>
<comment type="caution">
    <text evidence="6">The sequence shown here is derived from an EMBL/GenBank/DDBJ whole genome shotgun (WGS) entry which is preliminary data.</text>
</comment>
<evidence type="ECO:0000256" key="3">
    <source>
        <dbReference type="ARBA" id="ARBA00022598"/>
    </source>
</evidence>
<evidence type="ECO:0000313" key="7">
    <source>
        <dbReference type="Proteomes" id="UP000718281"/>
    </source>
</evidence>
<dbReference type="PANTHER" id="PTHR45674">
    <property type="entry name" value="DNA LIGASE 1/3 FAMILY MEMBER"/>
    <property type="match status" value="1"/>
</dbReference>